<dbReference type="EMBL" id="LK391710">
    <property type="protein sequence ID" value="CDR97719.1"/>
    <property type="molecule type" value="Genomic_DNA"/>
</dbReference>
<name>A0A061DDV3_BABBI</name>
<dbReference type="OrthoDB" id="366147at2759"/>
<dbReference type="GeneID" id="24566260"/>
<keyword evidence="3" id="KW-1185">Reference proteome</keyword>
<feature type="compositionally biased region" description="Polar residues" evidence="1">
    <location>
        <begin position="1"/>
        <end position="11"/>
    </location>
</feature>
<sequence length="231" mass="25340">MDQQRSSSNNEHNTEGGGAEVGYLDGGTHRAQVVLQYARQITQSLKSAVLYAVNTGKQANDSLAELQSQNENISRIKAQLTESHKTVSATQKIVDAYVNSVRWISSSIAWQRPADVPEAQPASDGVALTYNIRNLWSSLASRSADAGEASNCIGQVSSERDPVKSALVEFSSTANEHLDVLIEELKSNRQKTELIAETVHRQNEELERIGESAVSLQDRVAQVNRVLRDHT</sequence>
<dbReference type="VEuPathDB" id="PiroplasmaDB:BBBOND_0402100"/>
<dbReference type="KEGG" id="bbig:BBBOND_0402100"/>
<dbReference type="AlphaFoldDB" id="A0A061DDV3"/>
<gene>
    <name evidence="2" type="ORF">BBBOND_0402100</name>
</gene>
<protein>
    <submittedName>
        <fullName evidence="2">Uncharacterized protein</fullName>
    </submittedName>
</protein>
<evidence type="ECO:0000256" key="1">
    <source>
        <dbReference type="SAM" id="MobiDB-lite"/>
    </source>
</evidence>
<evidence type="ECO:0000313" key="2">
    <source>
        <dbReference type="EMBL" id="CDR97719.1"/>
    </source>
</evidence>
<evidence type="ECO:0000313" key="3">
    <source>
        <dbReference type="Proteomes" id="UP000033188"/>
    </source>
</evidence>
<organism evidence="2 3">
    <name type="scientific">Babesia bigemina</name>
    <dbReference type="NCBI Taxonomy" id="5866"/>
    <lineage>
        <taxon>Eukaryota</taxon>
        <taxon>Sar</taxon>
        <taxon>Alveolata</taxon>
        <taxon>Apicomplexa</taxon>
        <taxon>Aconoidasida</taxon>
        <taxon>Piroplasmida</taxon>
        <taxon>Babesiidae</taxon>
        <taxon>Babesia</taxon>
    </lineage>
</organism>
<accession>A0A061DDV3</accession>
<reference evidence="3" key="1">
    <citation type="journal article" date="2014" name="Nucleic Acids Res.">
        <title>The evolutionary dynamics of variant antigen genes in Babesia reveal a history of genomic innovation underlying host-parasite interaction.</title>
        <authorList>
            <person name="Jackson A.P."/>
            <person name="Otto T.D."/>
            <person name="Darby A."/>
            <person name="Ramaprasad A."/>
            <person name="Xia D."/>
            <person name="Echaide I.E."/>
            <person name="Farber M."/>
            <person name="Gahlot S."/>
            <person name="Gamble J."/>
            <person name="Gupta D."/>
            <person name="Gupta Y."/>
            <person name="Jackson L."/>
            <person name="Malandrin L."/>
            <person name="Malas T.B."/>
            <person name="Moussa E."/>
            <person name="Nair M."/>
            <person name="Reid A.J."/>
            <person name="Sanders M."/>
            <person name="Sharma J."/>
            <person name="Tracey A."/>
            <person name="Quail M.A."/>
            <person name="Weir W."/>
            <person name="Wastling J.M."/>
            <person name="Hall N."/>
            <person name="Willadsen P."/>
            <person name="Lingelbach K."/>
            <person name="Shiels B."/>
            <person name="Tait A."/>
            <person name="Berriman M."/>
            <person name="Allred D.R."/>
            <person name="Pain A."/>
        </authorList>
    </citation>
    <scope>NUCLEOTIDE SEQUENCE [LARGE SCALE GENOMIC DNA]</scope>
    <source>
        <strain evidence="3">Bond</strain>
    </source>
</reference>
<dbReference type="RefSeq" id="XP_012769905.1">
    <property type="nucleotide sequence ID" value="XM_012914451.1"/>
</dbReference>
<feature type="region of interest" description="Disordered" evidence="1">
    <location>
        <begin position="1"/>
        <end position="23"/>
    </location>
</feature>
<dbReference type="Proteomes" id="UP000033188">
    <property type="component" value="Chromosome 4"/>
</dbReference>
<dbReference type="OMA" id="GWICSSV"/>
<dbReference type="SUPFAM" id="SSF58038">
    <property type="entry name" value="SNARE fusion complex"/>
    <property type="match status" value="1"/>
</dbReference>
<proteinExistence type="predicted"/>